<name>A0A9D4YVH6_CHLVU</name>
<feature type="region of interest" description="Disordered" evidence="1">
    <location>
        <begin position="1"/>
        <end position="27"/>
    </location>
</feature>
<feature type="compositionally biased region" description="Basic and acidic residues" evidence="1">
    <location>
        <begin position="1"/>
        <end position="11"/>
    </location>
</feature>
<sequence length="435" mass="45485">MDSPQRGDDSGQRQQQFASPTARLPPRPDFIHIVAKGLAVQAGDGPGEAARAEIWAPQLILQGKSAAQQVQLEHLRGLLGVRDSAPALTVLAETGQLPLPIYWTLQLARFVRSLQRMDGDRVARLAFMDSIALAATAETGLALARQPWAAQATRSPIIHPYSQSSLLLRSVSMRAAILTVALLACLVPGFAQTTAGCTSAASLPPALAANLTGEINEALLPKADQTYTNSTTKGYVSFTTPAICYNGNWFGYNVIPKGCLPNVGGKTYQGSTGKTVSVSGIYGLKVNITAQQTACTNTNGVVTSSSAMTVTATWPTITLISTLDWYPLSGKEANIGITLTVTGMKMVMQGSYTYTATKATKQSCFTQASVSSTVITYTGISGTWTINGAYAGNLPTKVVNKVGSAIQGKGGKVTASVNAALTENVVGTCKTTASG</sequence>
<comment type="caution">
    <text evidence="2">The sequence shown here is derived from an EMBL/GenBank/DDBJ whole genome shotgun (WGS) entry which is preliminary data.</text>
</comment>
<protein>
    <submittedName>
        <fullName evidence="2">Uncharacterized protein</fullName>
    </submittedName>
</protein>
<proteinExistence type="predicted"/>
<dbReference type="Proteomes" id="UP001055712">
    <property type="component" value="Unassembled WGS sequence"/>
</dbReference>
<gene>
    <name evidence="2" type="ORF">D9Q98_006704</name>
</gene>
<organism evidence="2 3">
    <name type="scientific">Chlorella vulgaris</name>
    <name type="common">Green alga</name>
    <dbReference type="NCBI Taxonomy" id="3077"/>
    <lineage>
        <taxon>Eukaryota</taxon>
        <taxon>Viridiplantae</taxon>
        <taxon>Chlorophyta</taxon>
        <taxon>core chlorophytes</taxon>
        <taxon>Trebouxiophyceae</taxon>
        <taxon>Chlorellales</taxon>
        <taxon>Chlorellaceae</taxon>
        <taxon>Chlorella clade</taxon>
        <taxon>Chlorella</taxon>
    </lineage>
</organism>
<evidence type="ECO:0000313" key="2">
    <source>
        <dbReference type="EMBL" id="KAI3428324.1"/>
    </source>
</evidence>
<reference evidence="2" key="2">
    <citation type="submission" date="2020-11" db="EMBL/GenBank/DDBJ databases">
        <authorList>
            <person name="Cecchin M."/>
            <person name="Marcolungo L."/>
            <person name="Rossato M."/>
            <person name="Girolomoni L."/>
            <person name="Cosentino E."/>
            <person name="Cuine S."/>
            <person name="Li-Beisson Y."/>
            <person name="Delledonne M."/>
            <person name="Ballottari M."/>
        </authorList>
    </citation>
    <scope>NUCLEOTIDE SEQUENCE</scope>
    <source>
        <strain evidence="2">211/11P</strain>
        <tissue evidence="2">Whole cell</tissue>
    </source>
</reference>
<evidence type="ECO:0000313" key="3">
    <source>
        <dbReference type="Proteomes" id="UP001055712"/>
    </source>
</evidence>
<dbReference type="OrthoDB" id="10634313at2759"/>
<dbReference type="EMBL" id="SIDB01000009">
    <property type="protein sequence ID" value="KAI3428324.1"/>
    <property type="molecule type" value="Genomic_DNA"/>
</dbReference>
<evidence type="ECO:0000256" key="1">
    <source>
        <dbReference type="SAM" id="MobiDB-lite"/>
    </source>
</evidence>
<reference evidence="2" key="1">
    <citation type="journal article" date="2019" name="Plant J.">
        <title>Chlorella vulgaris genome assembly and annotation reveals the molecular basis for metabolic acclimation to high light conditions.</title>
        <authorList>
            <person name="Cecchin M."/>
            <person name="Marcolungo L."/>
            <person name="Rossato M."/>
            <person name="Girolomoni L."/>
            <person name="Cosentino E."/>
            <person name="Cuine S."/>
            <person name="Li-Beisson Y."/>
            <person name="Delledonne M."/>
            <person name="Ballottari M."/>
        </authorList>
    </citation>
    <scope>NUCLEOTIDE SEQUENCE</scope>
    <source>
        <strain evidence="2">211/11P</strain>
    </source>
</reference>
<accession>A0A9D4YVH6</accession>
<dbReference type="AlphaFoldDB" id="A0A9D4YVH6"/>
<keyword evidence="3" id="KW-1185">Reference proteome</keyword>